<dbReference type="PROSITE" id="PS50943">
    <property type="entry name" value="HTH_CROC1"/>
    <property type="match status" value="1"/>
</dbReference>
<evidence type="ECO:0000313" key="9">
    <source>
        <dbReference type="EMBL" id="QMT98254.1"/>
    </source>
</evidence>
<evidence type="ECO:0000256" key="6">
    <source>
        <dbReference type="RuleBase" id="RU000416"/>
    </source>
</evidence>
<evidence type="ECO:0000256" key="2">
    <source>
        <dbReference type="ARBA" id="ARBA00022679"/>
    </source>
</evidence>
<dbReference type="Proteomes" id="UP000514704">
    <property type="component" value="Chromosome"/>
</dbReference>
<dbReference type="Pfam" id="PF00145">
    <property type="entry name" value="DNA_methylase"/>
    <property type="match status" value="1"/>
</dbReference>
<evidence type="ECO:0000313" key="10">
    <source>
        <dbReference type="Proteomes" id="UP000514704"/>
    </source>
</evidence>
<dbReference type="Gene3D" id="3.40.50.150">
    <property type="entry name" value="Vaccinia Virus protein VP39"/>
    <property type="match status" value="1"/>
</dbReference>
<dbReference type="InterPro" id="IPR001387">
    <property type="entry name" value="Cro/C1-type_HTH"/>
</dbReference>
<dbReference type="KEGG" id="mtuy:H3143_01965"/>
<protein>
    <recommendedName>
        <fullName evidence="7">Cytosine-specific methyltransferase</fullName>
        <ecNumber evidence="7">2.1.1.37</ecNumber>
    </recommendedName>
</protein>
<dbReference type="REBASE" id="435986">
    <property type="entry name" value="M.Mte97TORF1965P"/>
</dbReference>
<dbReference type="GO" id="GO:0003886">
    <property type="term" value="F:DNA (cytosine-5-)-methyltransferase activity"/>
    <property type="evidence" value="ECO:0007669"/>
    <property type="project" value="UniProtKB-EC"/>
</dbReference>
<evidence type="ECO:0000256" key="7">
    <source>
        <dbReference type="RuleBase" id="RU000417"/>
    </source>
</evidence>
<organism evidence="9 10">
    <name type="scientific">Mycoplasma tullyi</name>
    <dbReference type="NCBI Taxonomy" id="1612150"/>
    <lineage>
        <taxon>Bacteria</taxon>
        <taxon>Bacillati</taxon>
        <taxon>Mycoplasmatota</taxon>
        <taxon>Mollicutes</taxon>
        <taxon>Mycoplasmataceae</taxon>
        <taxon>Mycoplasma</taxon>
    </lineage>
</organism>
<evidence type="ECO:0000256" key="3">
    <source>
        <dbReference type="ARBA" id="ARBA00022691"/>
    </source>
</evidence>
<dbReference type="EMBL" id="CP059674">
    <property type="protein sequence ID" value="QMT98254.1"/>
    <property type="molecule type" value="Genomic_DNA"/>
</dbReference>
<dbReference type="PROSITE" id="PS00094">
    <property type="entry name" value="C5_MTASE_1"/>
    <property type="match status" value="1"/>
</dbReference>
<dbReference type="InterPro" id="IPR050750">
    <property type="entry name" value="C5-MTase"/>
</dbReference>
<sequence length="392" mass="44574">MSKLNIINFTTSNSSSLIREKRKRLNMTQKELADAIGLPKYGDRTIRRWEKGESNPSKLELEAILNFPEKIPFANKSNAPYRMIDLFAGIGGTRLGFHLTNKVACIFSSEIDKFACKTYKANFGEIPAGDITKIDSSCIPNHDILVGGFPCQAFSQAGKKLGFEDTRGTLFFEIARILNDKRPKAFLLENVRNLVSHNKGKTFKTIIDTLSQLGYYVEYQLFKARDFNFPQNRERIYIVGFDKKQVPNYNSFVMPTPTKYTTNVGSILENDVSDKYTISDTLWLGHQRRKIQHHKNGNGFGYSLFNKDSQYTNTLSARYYKDGSEILIEQHNKNPRKITPREAARLQGFPENYIIPVSDTQAYKQFGNSVCVPVIKAIAQQIIATLENNKSS</sequence>
<feature type="domain" description="HTH cro/C1-type" evidence="8">
    <location>
        <begin position="18"/>
        <end position="74"/>
    </location>
</feature>
<dbReference type="GO" id="GO:0003677">
    <property type="term" value="F:DNA binding"/>
    <property type="evidence" value="ECO:0007669"/>
    <property type="project" value="InterPro"/>
</dbReference>
<dbReference type="PANTHER" id="PTHR46098:SF1">
    <property type="entry name" value="TRNA (CYTOSINE(38)-C(5))-METHYLTRANSFERASE"/>
    <property type="match status" value="1"/>
</dbReference>
<keyword evidence="10" id="KW-1185">Reference proteome</keyword>
<keyword evidence="1 5" id="KW-0489">Methyltransferase</keyword>
<dbReference type="AlphaFoldDB" id="A0A7D7XUI0"/>
<dbReference type="GO" id="GO:0032259">
    <property type="term" value="P:methylation"/>
    <property type="evidence" value="ECO:0007669"/>
    <property type="project" value="UniProtKB-KW"/>
</dbReference>
<dbReference type="PROSITE" id="PS51679">
    <property type="entry name" value="SAM_MT_C5"/>
    <property type="match status" value="1"/>
</dbReference>
<dbReference type="EC" id="2.1.1.37" evidence="7"/>
<dbReference type="Gene3D" id="1.10.260.40">
    <property type="entry name" value="lambda repressor-like DNA-binding domains"/>
    <property type="match status" value="1"/>
</dbReference>
<dbReference type="InterPro" id="IPR010982">
    <property type="entry name" value="Lambda_DNA-bd_dom_sf"/>
</dbReference>
<dbReference type="Pfam" id="PF01381">
    <property type="entry name" value="HTH_3"/>
    <property type="match status" value="1"/>
</dbReference>
<dbReference type="PROSITE" id="PS00095">
    <property type="entry name" value="C5_MTASE_2"/>
    <property type="match status" value="1"/>
</dbReference>
<keyword evidence="4" id="KW-0680">Restriction system</keyword>
<gene>
    <name evidence="9" type="primary">dcm</name>
    <name evidence="9" type="ORF">H3143_01965</name>
</gene>
<dbReference type="RefSeq" id="WP_182078541.1">
    <property type="nucleotide sequence ID" value="NZ_CP059674.1"/>
</dbReference>
<dbReference type="PRINTS" id="PR00105">
    <property type="entry name" value="C5METTRFRASE"/>
</dbReference>
<dbReference type="CDD" id="cd00315">
    <property type="entry name" value="Cyt_C5_DNA_methylase"/>
    <property type="match status" value="1"/>
</dbReference>
<dbReference type="InterPro" id="IPR001525">
    <property type="entry name" value="C5_MeTfrase"/>
</dbReference>
<reference evidence="9 10" key="1">
    <citation type="journal article" date="2017" name="Int. J. Syst. Evol. Microbiol.">
        <title>Mycoplasma tullyi sp. nov., isolated from penguins of the genus Spheniscus.</title>
        <authorList>
            <person name="Yavari C.A."/>
            <person name="Ramirez A.S."/>
            <person name="Nicholas R.A.J."/>
            <person name="Radford A.D."/>
            <person name="Darby A.C."/>
            <person name="Bradbury J.M."/>
        </authorList>
    </citation>
    <scope>NUCLEOTIDE SEQUENCE [LARGE SCALE GENOMIC DNA]</scope>
    <source>
        <strain evidence="9 10">56A97T</strain>
    </source>
</reference>
<evidence type="ECO:0000256" key="5">
    <source>
        <dbReference type="PROSITE-ProRule" id="PRU01016"/>
    </source>
</evidence>
<dbReference type="SUPFAM" id="SSF47413">
    <property type="entry name" value="lambda repressor-like DNA-binding domains"/>
    <property type="match status" value="1"/>
</dbReference>
<dbReference type="Gene3D" id="3.90.120.30">
    <property type="match status" value="1"/>
</dbReference>
<proteinExistence type="inferred from homology"/>
<dbReference type="InterPro" id="IPR031303">
    <property type="entry name" value="C5_meth_CS"/>
</dbReference>
<dbReference type="PANTHER" id="PTHR46098">
    <property type="entry name" value="TRNA (CYTOSINE(38)-C(5))-METHYLTRANSFERASE"/>
    <property type="match status" value="1"/>
</dbReference>
<dbReference type="SUPFAM" id="SSF53335">
    <property type="entry name" value="S-adenosyl-L-methionine-dependent methyltransferases"/>
    <property type="match status" value="1"/>
</dbReference>
<accession>A0A7D7XUI0</accession>
<dbReference type="InterPro" id="IPR029063">
    <property type="entry name" value="SAM-dependent_MTases_sf"/>
</dbReference>
<evidence type="ECO:0000256" key="4">
    <source>
        <dbReference type="ARBA" id="ARBA00022747"/>
    </source>
</evidence>
<evidence type="ECO:0000259" key="8">
    <source>
        <dbReference type="PROSITE" id="PS50943"/>
    </source>
</evidence>
<evidence type="ECO:0000256" key="1">
    <source>
        <dbReference type="ARBA" id="ARBA00022603"/>
    </source>
</evidence>
<dbReference type="NCBIfam" id="TIGR00675">
    <property type="entry name" value="dcm"/>
    <property type="match status" value="1"/>
</dbReference>
<comment type="catalytic activity">
    <reaction evidence="7">
        <text>a 2'-deoxycytidine in DNA + S-adenosyl-L-methionine = a 5-methyl-2'-deoxycytidine in DNA + S-adenosyl-L-homocysteine + H(+)</text>
        <dbReference type="Rhea" id="RHEA:13681"/>
        <dbReference type="Rhea" id="RHEA-COMP:11369"/>
        <dbReference type="Rhea" id="RHEA-COMP:11370"/>
        <dbReference type="ChEBI" id="CHEBI:15378"/>
        <dbReference type="ChEBI" id="CHEBI:57856"/>
        <dbReference type="ChEBI" id="CHEBI:59789"/>
        <dbReference type="ChEBI" id="CHEBI:85452"/>
        <dbReference type="ChEBI" id="CHEBI:85454"/>
        <dbReference type="EC" id="2.1.1.37"/>
    </reaction>
</comment>
<name>A0A7D7XUI0_9MOLU</name>
<keyword evidence="2 5" id="KW-0808">Transferase</keyword>
<dbReference type="GO" id="GO:0009307">
    <property type="term" value="P:DNA restriction-modification system"/>
    <property type="evidence" value="ECO:0007669"/>
    <property type="project" value="UniProtKB-KW"/>
</dbReference>
<dbReference type="SMART" id="SM00530">
    <property type="entry name" value="HTH_XRE"/>
    <property type="match status" value="1"/>
</dbReference>
<feature type="active site" evidence="5">
    <location>
        <position position="151"/>
    </location>
</feature>
<dbReference type="InterPro" id="IPR018117">
    <property type="entry name" value="C5_DNA_meth_AS"/>
</dbReference>
<dbReference type="CDD" id="cd00093">
    <property type="entry name" value="HTH_XRE"/>
    <property type="match status" value="1"/>
</dbReference>
<keyword evidence="3 5" id="KW-0949">S-adenosyl-L-methionine</keyword>
<comment type="similarity">
    <text evidence="5 6">Belongs to the class I-like SAM-binding methyltransferase superfamily. C5-methyltransferase family.</text>
</comment>